<proteinExistence type="predicted"/>
<organism evidence="1 2">
    <name type="scientific">Thalassoglobus neptunius</name>
    <dbReference type="NCBI Taxonomy" id="1938619"/>
    <lineage>
        <taxon>Bacteria</taxon>
        <taxon>Pseudomonadati</taxon>
        <taxon>Planctomycetota</taxon>
        <taxon>Planctomycetia</taxon>
        <taxon>Planctomycetales</taxon>
        <taxon>Planctomycetaceae</taxon>
        <taxon>Thalassoglobus</taxon>
    </lineage>
</organism>
<dbReference type="OrthoDB" id="9773293at2"/>
<dbReference type="Gene3D" id="3.40.50.1820">
    <property type="entry name" value="alpha/beta hydrolase"/>
    <property type="match status" value="1"/>
</dbReference>
<dbReference type="EMBL" id="SIHI01000005">
    <property type="protein sequence ID" value="TWT55328.1"/>
    <property type="molecule type" value="Genomic_DNA"/>
</dbReference>
<comment type="caution">
    <text evidence="1">The sequence shown here is derived from an EMBL/GenBank/DDBJ whole genome shotgun (WGS) entry which is preliminary data.</text>
</comment>
<accession>A0A5C5WXJ5</accession>
<keyword evidence="2" id="KW-1185">Reference proteome</keyword>
<dbReference type="InterPro" id="IPR029058">
    <property type="entry name" value="AB_hydrolase_fold"/>
</dbReference>
<dbReference type="Proteomes" id="UP000317243">
    <property type="component" value="Unassembled WGS sequence"/>
</dbReference>
<evidence type="ECO:0000313" key="2">
    <source>
        <dbReference type="Proteomes" id="UP000317243"/>
    </source>
</evidence>
<protein>
    <recommendedName>
        <fullName evidence="3">Alpha/beta hydrolase family protein</fullName>
    </recommendedName>
</protein>
<gene>
    <name evidence="1" type="ORF">KOR42_29560</name>
</gene>
<evidence type="ECO:0008006" key="3">
    <source>
        <dbReference type="Google" id="ProtNLM"/>
    </source>
</evidence>
<name>A0A5C5WXJ5_9PLAN</name>
<dbReference type="SUPFAM" id="SSF53474">
    <property type="entry name" value="alpha/beta-Hydrolases"/>
    <property type="match status" value="1"/>
</dbReference>
<evidence type="ECO:0000313" key="1">
    <source>
        <dbReference type="EMBL" id="TWT55328.1"/>
    </source>
</evidence>
<reference evidence="1 2" key="1">
    <citation type="submission" date="2019-02" db="EMBL/GenBank/DDBJ databases">
        <title>Deep-cultivation of Planctomycetes and their phenomic and genomic characterization uncovers novel biology.</title>
        <authorList>
            <person name="Wiegand S."/>
            <person name="Jogler M."/>
            <person name="Boedeker C."/>
            <person name="Pinto D."/>
            <person name="Vollmers J."/>
            <person name="Rivas-Marin E."/>
            <person name="Kohn T."/>
            <person name="Peeters S.H."/>
            <person name="Heuer A."/>
            <person name="Rast P."/>
            <person name="Oberbeckmann S."/>
            <person name="Bunk B."/>
            <person name="Jeske O."/>
            <person name="Meyerdierks A."/>
            <person name="Storesund J.E."/>
            <person name="Kallscheuer N."/>
            <person name="Luecker S."/>
            <person name="Lage O.M."/>
            <person name="Pohl T."/>
            <person name="Merkel B.J."/>
            <person name="Hornburger P."/>
            <person name="Mueller R.-W."/>
            <person name="Bruemmer F."/>
            <person name="Labrenz M."/>
            <person name="Spormann A.M."/>
            <person name="Op Den Camp H."/>
            <person name="Overmann J."/>
            <person name="Amann R."/>
            <person name="Jetten M.S.M."/>
            <person name="Mascher T."/>
            <person name="Medema M.H."/>
            <person name="Devos D.P."/>
            <person name="Kaster A.-K."/>
            <person name="Ovreas L."/>
            <person name="Rohde M."/>
            <person name="Galperin M.Y."/>
            <person name="Jogler C."/>
        </authorList>
    </citation>
    <scope>NUCLEOTIDE SEQUENCE [LARGE SCALE GENOMIC DNA]</scope>
    <source>
        <strain evidence="1 2">KOR42</strain>
    </source>
</reference>
<dbReference type="RefSeq" id="WP_146510454.1">
    <property type="nucleotide sequence ID" value="NZ_SIHI01000005.1"/>
</dbReference>
<dbReference type="AlphaFoldDB" id="A0A5C5WXJ5"/>
<sequence length="153" mass="16733">MQDVARRSGSNDEITDALADIRLPCDSGSYKRLGEVRDRAELKWSAQCLSRLDPEALTPVIEGRWLDGYDMQDVFSNIHCPTLLLQADPKAGGALTNIDAEAACATIASCQHARFASCGHQLHRDRPEEVLQTFAKFALSITSSEKSPEGNLS</sequence>